<accession>A0A420XPX3</accession>
<keyword evidence="2" id="KW-1185">Reference proteome</keyword>
<proteinExistence type="predicted"/>
<gene>
    <name evidence="1" type="ORF">CLV35_1754</name>
</gene>
<sequence length="131" mass="12620">MVVLGVLAGLAGLAGCGGAEQATAAELCASVHQLHVSATTLAPQLAAVDEAGRRTLSYSLAEDVESAREISARQAAGRRETASPAIGAGDAAVVALRTPGSADWPGALTRLAATSAAVTGALGCAAAAPSG</sequence>
<organism evidence="1 2">
    <name type="scientific">Motilibacter peucedani</name>
    <dbReference type="NCBI Taxonomy" id="598650"/>
    <lineage>
        <taxon>Bacteria</taxon>
        <taxon>Bacillati</taxon>
        <taxon>Actinomycetota</taxon>
        <taxon>Actinomycetes</taxon>
        <taxon>Motilibacterales</taxon>
        <taxon>Motilibacteraceae</taxon>
        <taxon>Motilibacter</taxon>
    </lineage>
</organism>
<comment type="caution">
    <text evidence="1">The sequence shown here is derived from an EMBL/GenBank/DDBJ whole genome shotgun (WGS) entry which is preliminary data.</text>
</comment>
<evidence type="ECO:0000313" key="2">
    <source>
        <dbReference type="Proteomes" id="UP000281955"/>
    </source>
</evidence>
<protein>
    <submittedName>
        <fullName evidence="1">Uncharacterized protein</fullName>
    </submittedName>
</protein>
<dbReference type="InParanoid" id="A0A420XPX3"/>
<dbReference type="AlphaFoldDB" id="A0A420XPX3"/>
<name>A0A420XPX3_9ACTN</name>
<reference evidence="1 2" key="1">
    <citation type="submission" date="2018-10" db="EMBL/GenBank/DDBJ databases">
        <title>Genomic Encyclopedia of Archaeal and Bacterial Type Strains, Phase II (KMG-II): from individual species to whole genera.</title>
        <authorList>
            <person name="Goeker M."/>
        </authorList>
    </citation>
    <scope>NUCLEOTIDE SEQUENCE [LARGE SCALE GENOMIC DNA]</scope>
    <source>
        <strain evidence="1 2">RP-AC37</strain>
    </source>
</reference>
<dbReference type="Proteomes" id="UP000281955">
    <property type="component" value="Unassembled WGS sequence"/>
</dbReference>
<dbReference type="EMBL" id="RBWV01000011">
    <property type="protein sequence ID" value="RKS75295.1"/>
    <property type="molecule type" value="Genomic_DNA"/>
</dbReference>
<evidence type="ECO:0000313" key="1">
    <source>
        <dbReference type="EMBL" id="RKS75295.1"/>
    </source>
</evidence>